<accession>A0A0D0B1N7</accession>
<dbReference type="OrthoDB" id="3270296at2759"/>
<dbReference type="Gene3D" id="3.80.10.10">
    <property type="entry name" value="Ribonuclease Inhibitor"/>
    <property type="match status" value="1"/>
</dbReference>
<dbReference type="EMBL" id="KN834793">
    <property type="protein sequence ID" value="KIK56995.1"/>
    <property type="molecule type" value="Genomic_DNA"/>
</dbReference>
<gene>
    <name evidence="2" type="ORF">GYMLUDRAFT_61599</name>
</gene>
<evidence type="ECO:0000259" key="1">
    <source>
        <dbReference type="Pfam" id="PF12937"/>
    </source>
</evidence>
<keyword evidence="3" id="KW-1185">Reference proteome</keyword>
<organism evidence="2 3">
    <name type="scientific">Collybiopsis luxurians FD-317 M1</name>
    <dbReference type="NCBI Taxonomy" id="944289"/>
    <lineage>
        <taxon>Eukaryota</taxon>
        <taxon>Fungi</taxon>
        <taxon>Dikarya</taxon>
        <taxon>Basidiomycota</taxon>
        <taxon>Agaricomycotina</taxon>
        <taxon>Agaricomycetes</taxon>
        <taxon>Agaricomycetidae</taxon>
        <taxon>Agaricales</taxon>
        <taxon>Marasmiineae</taxon>
        <taxon>Omphalotaceae</taxon>
        <taxon>Collybiopsis</taxon>
        <taxon>Collybiopsis luxurians</taxon>
    </lineage>
</organism>
<name>A0A0D0B1N7_9AGAR</name>
<dbReference type="InterPro" id="IPR001810">
    <property type="entry name" value="F-box_dom"/>
</dbReference>
<dbReference type="HOGENOM" id="CLU_041570_0_0_1"/>
<dbReference type="Pfam" id="PF12937">
    <property type="entry name" value="F-box-like"/>
    <property type="match status" value="1"/>
</dbReference>
<dbReference type="Proteomes" id="UP000053593">
    <property type="component" value="Unassembled WGS sequence"/>
</dbReference>
<dbReference type="InterPro" id="IPR032675">
    <property type="entry name" value="LRR_dom_sf"/>
</dbReference>
<evidence type="ECO:0000313" key="3">
    <source>
        <dbReference type="Proteomes" id="UP000053593"/>
    </source>
</evidence>
<evidence type="ECO:0000313" key="2">
    <source>
        <dbReference type="EMBL" id="KIK56995.1"/>
    </source>
</evidence>
<reference evidence="2 3" key="1">
    <citation type="submission" date="2014-04" db="EMBL/GenBank/DDBJ databases">
        <title>Evolutionary Origins and Diversification of the Mycorrhizal Mutualists.</title>
        <authorList>
            <consortium name="DOE Joint Genome Institute"/>
            <consortium name="Mycorrhizal Genomics Consortium"/>
            <person name="Kohler A."/>
            <person name="Kuo A."/>
            <person name="Nagy L.G."/>
            <person name="Floudas D."/>
            <person name="Copeland A."/>
            <person name="Barry K.W."/>
            <person name="Cichocki N."/>
            <person name="Veneault-Fourrey C."/>
            <person name="LaButti K."/>
            <person name="Lindquist E.A."/>
            <person name="Lipzen A."/>
            <person name="Lundell T."/>
            <person name="Morin E."/>
            <person name="Murat C."/>
            <person name="Riley R."/>
            <person name="Ohm R."/>
            <person name="Sun H."/>
            <person name="Tunlid A."/>
            <person name="Henrissat B."/>
            <person name="Grigoriev I.V."/>
            <person name="Hibbett D.S."/>
            <person name="Martin F."/>
        </authorList>
    </citation>
    <scope>NUCLEOTIDE SEQUENCE [LARGE SCALE GENOMIC DNA]</scope>
    <source>
        <strain evidence="2 3">FD-317 M1</strain>
    </source>
</reference>
<sequence>MTSITKRLPTETLHLIVSSLDAPSDILSLALSCKALAEIAIPRHLNYRVFHIKISRSVDIFKFFTQAELTAAEVRELNIIPENIWDVCRGNFMPDRWMANPLVPPKEFAVGRQIQVPAERTSTEQTREYEGLLIEALKRMKTLKRFGWYRFPQPLVRDGDDLWSILGSLGSLELLGVVDFPTSMLTAVDYQAVKELSATETFLNLRGLKILRIHTTCFDREKNAVDPTSLFGMPIENSDLEEIHLHLQEFNNEIVSLIPLISVAHWNHLRVLDITGYVHCTPFPFLAFLQSYPAIEELVLAPLIIGKRWFQKPKYRPSEPLLPKLRRLQCTSYQAVWLVEQGARASITEIAGFDLFKDVVMRFVFFNDPDEVDEADEGDVVLDVSGQSVPSPFLGPFLSILKSNRLPCLTKLGGVECTAATFSALARAFPRVRELSLEPWVWHSADRDIDGFLPHLALLPQLIVLGAIRMLHCDGDHYDLESNVETVRKIAETCLSLERIVFEMTQIVLIREGGRIRWVFRKIGDNDPVVQKGEKVHSGT</sequence>
<proteinExistence type="predicted"/>
<dbReference type="AlphaFoldDB" id="A0A0D0B1N7"/>
<feature type="domain" description="F-box" evidence="1">
    <location>
        <begin position="7"/>
        <end position="49"/>
    </location>
</feature>
<protein>
    <recommendedName>
        <fullName evidence="1">F-box domain-containing protein</fullName>
    </recommendedName>
</protein>
<dbReference type="SUPFAM" id="SSF52047">
    <property type="entry name" value="RNI-like"/>
    <property type="match status" value="1"/>
</dbReference>